<evidence type="ECO:0000256" key="9">
    <source>
        <dbReference type="ARBA" id="ARBA00034247"/>
    </source>
</evidence>
<evidence type="ECO:0000256" key="2">
    <source>
        <dbReference type="ARBA" id="ARBA00004533"/>
    </source>
</evidence>
<dbReference type="PROSITE" id="PS50887">
    <property type="entry name" value="GGDEF"/>
    <property type="match status" value="1"/>
</dbReference>
<feature type="transmembrane region" description="Helical" evidence="10">
    <location>
        <begin position="12"/>
        <end position="34"/>
    </location>
</feature>
<keyword evidence="8 10" id="KW-0472">Membrane</keyword>
<dbReference type="InterPro" id="IPR029787">
    <property type="entry name" value="Nucleotide_cyclase"/>
</dbReference>
<dbReference type="RefSeq" id="WP_151135964.1">
    <property type="nucleotide sequence ID" value="NZ_CP043311.1"/>
</dbReference>
<evidence type="ECO:0000256" key="3">
    <source>
        <dbReference type="ARBA" id="ARBA00004651"/>
    </source>
</evidence>
<dbReference type="PANTHER" id="PTHR45138:SF9">
    <property type="entry name" value="DIGUANYLATE CYCLASE DGCM-RELATED"/>
    <property type="match status" value="1"/>
</dbReference>
<dbReference type="Pfam" id="PF02743">
    <property type="entry name" value="dCache_1"/>
    <property type="match status" value="1"/>
</dbReference>
<evidence type="ECO:0000256" key="6">
    <source>
        <dbReference type="ARBA" id="ARBA00022692"/>
    </source>
</evidence>
<dbReference type="SUPFAM" id="SSF55073">
    <property type="entry name" value="Nucleotide cyclase"/>
    <property type="match status" value="1"/>
</dbReference>
<name>A0A5J6QRM4_9GAMM</name>
<evidence type="ECO:0000259" key="11">
    <source>
        <dbReference type="PROSITE" id="PS50887"/>
    </source>
</evidence>
<organism evidence="12 13">
    <name type="scientific">Metapseudomonas lalkuanensis</name>
    <dbReference type="NCBI Taxonomy" id="2604832"/>
    <lineage>
        <taxon>Bacteria</taxon>
        <taxon>Pseudomonadati</taxon>
        <taxon>Pseudomonadota</taxon>
        <taxon>Gammaproteobacteria</taxon>
        <taxon>Pseudomonadales</taxon>
        <taxon>Pseudomonadaceae</taxon>
        <taxon>Metapseudomonas</taxon>
    </lineage>
</organism>
<comment type="cofactor">
    <cofactor evidence="1">
        <name>Mg(2+)</name>
        <dbReference type="ChEBI" id="CHEBI:18420"/>
    </cofactor>
</comment>
<keyword evidence="6 10" id="KW-0812">Transmembrane</keyword>
<comment type="subcellular location">
    <subcellularLocation>
        <location evidence="2">Cell inner membrane</location>
    </subcellularLocation>
    <subcellularLocation>
        <location evidence="3">Cell membrane</location>
        <topology evidence="3">Multi-pass membrane protein</topology>
    </subcellularLocation>
</comment>
<dbReference type="KEGG" id="plal:FXN65_20835"/>
<evidence type="ECO:0000256" key="7">
    <source>
        <dbReference type="ARBA" id="ARBA00022989"/>
    </source>
</evidence>
<dbReference type="EC" id="2.7.7.65" evidence="4"/>
<evidence type="ECO:0000256" key="5">
    <source>
        <dbReference type="ARBA" id="ARBA00022475"/>
    </source>
</evidence>
<protein>
    <recommendedName>
        <fullName evidence="4">diguanylate cyclase</fullName>
        <ecNumber evidence="4">2.7.7.65</ecNumber>
    </recommendedName>
</protein>
<evidence type="ECO:0000256" key="10">
    <source>
        <dbReference type="SAM" id="Phobius"/>
    </source>
</evidence>
<dbReference type="Gene3D" id="3.30.70.270">
    <property type="match status" value="1"/>
</dbReference>
<dbReference type="Proteomes" id="UP000327179">
    <property type="component" value="Chromosome"/>
</dbReference>
<reference evidence="12 13" key="1">
    <citation type="submission" date="2019-08" db="EMBL/GenBank/DDBJ databases">
        <title>Whole-genome Sequencing of e-waste polymer degrading bacterium Pseudomonas sp. strain PE08.</title>
        <authorList>
            <person name="Kirdat K."/>
            <person name="Debbarma P."/>
            <person name="Narawade N."/>
            <person name="Suyal D."/>
            <person name="Thorat V."/>
            <person name="Shouche Y."/>
            <person name="Goel R."/>
            <person name="Yadav A."/>
        </authorList>
    </citation>
    <scope>NUCLEOTIDE SEQUENCE [LARGE SCALE GENOMIC DNA]</scope>
    <source>
        <strain evidence="12 13">PE08</strain>
    </source>
</reference>
<dbReference type="SMART" id="SM00267">
    <property type="entry name" value="GGDEF"/>
    <property type="match status" value="1"/>
</dbReference>
<dbReference type="Pfam" id="PF00990">
    <property type="entry name" value="GGDEF"/>
    <property type="match status" value="1"/>
</dbReference>
<feature type="transmembrane region" description="Helical" evidence="10">
    <location>
        <begin position="296"/>
        <end position="314"/>
    </location>
</feature>
<dbReference type="InterPro" id="IPR033479">
    <property type="entry name" value="dCache_1"/>
</dbReference>
<dbReference type="GO" id="GO:0005886">
    <property type="term" value="C:plasma membrane"/>
    <property type="evidence" value="ECO:0007669"/>
    <property type="project" value="UniProtKB-SubCell"/>
</dbReference>
<gene>
    <name evidence="12" type="ORF">FXN65_20835</name>
</gene>
<dbReference type="CDD" id="cd18773">
    <property type="entry name" value="PDC1_HK_sensor"/>
    <property type="match status" value="1"/>
</dbReference>
<dbReference type="GO" id="GO:0043709">
    <property type="term" value="P:cell adhesion involved in single-species biofilm formation"/>
    <property type="evidence" value="ECO:0007669"/>
    <property type="project" value="TreeGrafter"/>
</dbReference>
<dbReference type="FunFam" id="3.30.70.270:FF:000001">
    <property type="entry name" value="Diguanylate cyclase domain protein"/>
    <property type="match status" value="1"/>
</dbReference>
<dbReference type="AlphaFoldDB" id="A0A5J6QRM4"/>
<keyword evidence="5" id="KW-1003">Cell membrane</keyword>
<proteinExistence type="predicted"/>
<evidence type="ECO:0000313" key="13">
    <source>
        <dbReference type="Proteomes" id="UP000327179"/>
    </source>
</evidence>
<dbReference type="InterPro" id="IPR043128">
    <property type="entry name" value="Rev_trsase/Diguanyl_cyclase"/>
</dbReference>
<keyword evidence="7 10" id="KW-1133">Transmembrane helix</keyword>
<dbReference type="PANTHER" id="PTHR45138">
    <property type="entry name" value="REGULATORY COMPONENTS OF SENSORY TRANSDUCTION SYSTEM"/>
    <property type="match status" value="1"/>
</dbReference>
<keyword evidence="13" id="KW-1185">Reference proteome</keyword>
<feature type="domain" description="GGDEF" evidence="11">
    <location>
        <begin position="359"/>
        <end position="491"/>
    </location>
</feature>
<comment type="catalytic activity">
    <reaction evidence="9">
        <text>2 GTP = 3',3'-c-di-GMP + 2 diphosphate</text>
        <dbReference type="Rhea" id="RHEA:24898"/>
        <dbReference type="ChEBI" id="CHEBI:33019"/>
        <dbReference type="ChEBI" id="CHEBI:37565"/>
        <dbReference type="ChEBI" id="CHEBI:58805"/>
        <dbReference type="EC" id="2.7.7.65"/>
    </reaction>
</comment>
<evidence type="ECO:0000256" key="4">
    <source>
        <dbReference type="ARBA" id="ARBA00012528"/>
    </source>
</evidence>
<sequence>MPLQEHTKQSHRLLVITLVLLLGCGFLATSLVSYQASLKSIRNTIINTELPLTSDNVYSEIQKDLVRPILISSMMSRDTFVRDWVMQGEKNAEPMTRYLREVQEHYGAFTSFFISDRTLTYYQTKGVLKQVSPKEPRDIWYFRVRDMKEPYEINVDVDMANQDRLTIFINYKVFDYDGKFLGATGVGLTVDAVIKLIDEYQRRYDRSVYFVDTSGRIVLTGANGGPLGARVGQKLSEVPGLEDLQARLGRPQTGKFAYQERGRDHYLNVRYIPELDWYLFVDKHEGGLLAGLRNTLYLNLLICLLVTAIILVLVTRLMRRYQHRIAALATTDSLTGLPNRRGFELLAGQALQEARRDRKPLTALLLDLDHFKLLNDTYGHQAGDQVLQGFAQNLRDGLRQSDIVCRWGGEEFIILLKDTGNATAHQLAEKVRGEVAAQRYPFRGVNLQVTTSIGLAEMHPDDSLDSLIGRADRGLYRAKQSGRNCVCVEPSGNHDAL</sequence>
<dbReference type="InterPro" id="IPR050469">
    <property type="entry name" value="Diguanylate_Cyclase"/>
</dbReference>
<evidence type="ECO:0000256" key="8">
    <source>
        <dbReference type="ARBA" id="ARBA00023136"/>
    </source>
</evidence>
<dbReference type="GO" id="GO:1902201">
    <property type="term" value="P:negative regulation of bacterial-type flagellum-dependent cell motility"/>
    <property type="evidence" value="ECO:0007669"/>
    <property type="project" value="TreeGrafter"/>
</dbReference>
<dbReference type="InterPro" id="IPR000160">
    <property type="entry name" value="GGDEF_dom"/>
</dbReference>
<dbReference type="CDD" id="cd01949">
    <property type="entry name" value="GGDEF"/>
    <property type="match status" value="1"/>
</dbReference>
<dbReference type="EMBL" id="CP043311">
    <property type="protein sequence ID" value="QEY64382.1"/>
    <property type="molecule type" value="Genomic_DNA"/>
</dbReference>
<dbReference type="NCBIfam" id="TIGR00254">
    <property type="entry name" value="GGDEF"/>
    <property type="match status" value="1"/>
</dbReference>
<dbReference type="Gene3D" id="3.30.450.20">
    <property type="entry name" value="PAS domain"/>
    <property type="match status" value="1"/>
</dbReference>
<evidence type="ECO:0000256" key="1">
    <source>
        <dbReference type="ARBA" id="ARBA00001946"/>
    </source>
</evidence>
<accession>A0A5J6QRM4</accession>
<evidence type="ECO:0000313" key="12">
    <source>
        <dbReference type="EMBL" id="QEY64382.1"/>
    </source>
</evidence>
<dbReference type="GO" id="GO:0052621">
    <property type="term" value="F:diguanylate cyclase activity"/>
    <property type="evidence" value="ECO:0007669"/>
    <property type="project" value="UniProtKB-EC"/>
</dbReference>